<protein>
    <submittedName>
        <fullName evidence="4">PQQ-binding-like beta-propeller repeat protein</fullName>
    </submittedName>
</protein>
<feature type="compositionally biased region" description="Basic and acidic residues" evidence="1">
    <location>
        <begin position="373"/>
        <end position="385"/>
    </location>
</feature>
<keyword evidence="5" id="KW-1185">Reference proteome</keyword>
<dbReference type="Gene3D" id="2.130.10.10">
    <property type="entry name" value="YVTN repeat-like/Quinoprotein amine dehydrogenase"/>
    <property type="match status" value="2"/>
</dbReference>
<keyword evidence="2" id="KW-0732">Signal</keyword>
<sequence length="481" mass="49383">MGPATTARTVRALGLVAVAVGLLAGCTSSTESGGARLPQAASWSSVTGGPPNSGRAHSSVSQSPELVWSRTLGAPAIGVASSDGIGTSYQATISERGCNLFALSAEDGRKRWCVRLPTDGPRITATVDGRGSLFVPMYGGVGALAAEGENRWFVQTRGTPTTVTLLNKRHLLVISHQGAARVVNAHTGLDSSPELRLAGPIATDDRGYGLPWCGIGARGCPVPGPAAVDTSTATAYVTVWTPGADDPELVALRFNSSDSDSGGSGDEHGGALEELWRVPLSEGRLGVPVVLSNDRAEAYVHTDDGDLAAYSTTDGAHLWTAPVGYRPDLPPSVLPDGTVVTGGRTSTLWRGPEDDHDDDAGPSPVVAISSEDGSGRELWRRDDLRQLTNPAATDDGRVLVAVRADGSASDGGADGESDDDESGNEPAGEPGIAIHLLDGASGETLHRILVPAAHGPVSGLSVDSDGRIVLTTGLGAVYLFD</sequence>
<name>A0ABV5JQT0_9ACTN</name>
<evidence type="ECO:0000259" key="3">
    <source>
        <dbReference type="Pfam" id="PF13360"/>
    </source>
</evidence>
<accession>A0ABV5JQT0</accession>
<dbReference type="InterPro" id="IPR011047">
    <property type="entry name" value="Quinoprotein_ADH-like_sf"/>
</dbReference>
<dbReference type="InterPro" id="IPR015943">
    <property type="entry name" value="WD40/YVTN_repeat-like_dom_sf"/>
</dbReference>
<dbReference type="EMBL" id="JBHMDY010000004">
    <property type="protein sequence ID" value="MFB9260070.1"/>
    <property type="molecule type" value="Genomic_DNA"/>
</dbReference>
<dbReference type="Pfam" id="PF13360">
    <property type="entry name" value="PQQ_2"/>
    <property type="match status" value="1"/>
</dbReference>
<dbReference type="InterPro" id="IPR002372">
    <property type="entry name" value="PQQ_rpt_dom"/>
</dbReference>
<feature type="chain" id="PRO_5045257810" evidence="2">
    <location>
        <begin position="25"/>
        <end position="481"/>
    </location>
</feature>
<feature type="compositionally biased region" description="Acidic residues" evidence="1">
    <location>
        <begin position="413"/>
        <end position="423"/>
    </location>
</feature>
<organism evidence="4 5">
    <name type="scientific">Dietzia aerolata</name>
    <dbReference type="NCBI Taxonomy" id="595984"/>
    <lineage>
        <taxon>Bacteria</taxon>
        <taxon>Bacillati</taxon>
        <taxon>Actinomycetota</taxon>
        <taxon>Actinomycetes</taxon>
        <taxon>Mycobacteriales</taxon>
        <taxon>Dietziaceae</taxon>
        <taxon>Dietzia</taxon>
    </lineage>
</organism>
<dbReference type="SUPFAM" id="SSF50998">
    <property type="entry name" value="Quinoprotein alcohol dehydrogenase-like"/>
    <property type="match status" value="2"/>
</dbReference>
<gene>
    <name evidence="4" type="ORF">ACFFVD_09660</name>
</gene>
<evidence type="ECO:0000313" key="5">
    <source>
        <dbReference type="Proteomes" id="UP001589700"/>
    </source>
</evidence>
<evidence type="ECO:0000313" key="4">
    <source>
        <dbReference type="EMBL" id="MFB9260070.1"/>
    </source>
</evidence>
<evidence type="ECO:0000256" key="2">
    <source>
        <dbReference type="SAM" id="SignalP"/>
    </source>
</evidence>
<dbReference type="Proteomes" id="UP001589700">
    <property type="component" value="Unassembled WGS sequence"/>
</dbReference>
<dbReference type="RefSeq" id="WP_182631038.1">
    <property type="nucleotide sequence ID" value="NZ_JAALDM010000023.1"/>
</dbReference>
<feature type="region of interest" description="Disordered" evidence="1">
    <location>
        <begin position="28"/>
        <end position="61"/>
    </location>
</feature>
<feature type="domain" description="Pyrrolo-quinoline quinone repeat" evidence="3">
    <location>
        <begin position="273"/>
        <end position="333"/>
    </location>
</feature>
<reference evidence="4 5" key="1">
    <citation type="submission" date="2024-09" db="EMBL/GenBank/DDBJ databases">
        <authorList>
            <person name="Sun Q."/>
            <person name="Mori K."/>
        </authorList>
    </citation>
    <scope>NUCLEOTIDE SEQUENCE [LARGE SCALE GENOMIC DNA]</scope>
    <source>
        <strain evidence="4 5">CCM 7659</strain>
    </source>
</reference>
<feature type="region of interest" description="Disordered" evidence="1">
    <location>
        <begin position="330"/>
        <end position="392"/>
    </location>
</feature>
<feature type="region of interest" description="Disordered" evidence="1">
    <location>
        <begin position="406"/>
        <end position="432"/>
    </location>
</feature>
<proteinExistence type="predicted"/>
<evidence type="ECO:0000256" key="1">
    <source>
        <dbReference type="SAM" id="MobiDB-lite"/>
    </source>
</evidence>
<comment type="caution">
    <text evidence="4">The sequence shown here is derived from an EMBL/GenBank/DDBJ whole genome shotgun (WGS) entry which is preliminary data.</text>
</comment>
<feature type="signal peptide" evidence="2">
    <location>
        <begin position="1"/>
        <end position="24"/>
    </location>
</feature>